<dbReference type="Pfam" id="PF02515">
    <property type="entry name" value="CoA_transf_3"/>
    <property type="match status" value="2"/>
</dbReference>
<accession>A0A238KT88</accession>
<dbReference type="Proteomes" id="UP000220836">
    <property type="component" value="Unassembled WGS sequence"/>
</dbReference>
<dbReference type="InterPro" id="IPR050509">
    <property type="entry name" value="CoA-transferase_III"/>
</dbReference>
<name>A0A238KT88_9RHOB</name>
<dbReference type="InterPro" id="IPR044855">
    <property type="entry name" value="CoA-Trfase_III_dom3_sf"/>
</dbReference>
<protein>
    <submittedName>
        <fullName evidence="1">Formyl-coenzyme A transferase</fullName>
        <ecNumber evidence="1">2.8.3.16</ecNumber>
    </submittedName>
</protein>
<dbReference type="OrthoDB" id="7208981at2"/>
<dbReference type="EC" id="2.8.3.16" evidence="1"/>
<dbReference type="InterPro" id="IPR023606">
    <property type="entry name" value="CoA-Trfase_III_dom_1_sf"/>
</dbReference>
<dbReference type="AlphaFoldDB" id="A0A238KT88"/>
<sequence>MRNSFSNLPLTGVKVVDFGQYIAGPAVAMLLGDLGATVVHIDPPGGPMWDSPANATLNRNKVIVNLDLKSEDGREQARALCAEADIIVENFRPGKLAKLGFDFAVMREERPELITISVPGFASNDAERRELRAYESIVSASSGVFTDMGLNRVLMGLNPSFSPLPLASAYASQIAASATVLALQSRQVTGLGDQIEVPLAAAVMEGLCYNSIHVDGMPERYLTQREVEIDRRRVEGLPMNVSYEDLQELMDPFFRSYMCKDGRGFYVVCPSHKNHARRCLEVLGIYDELVEDGLTSEEDTYRPWSQWESKTSLGVYPMPKDWADKISARMKEVFMTRTSHEWKKMFGRGLIPGAPQRWLQEWIHDEYAETSGLMIDVHDPVYGDMTQPGPVVWMEESGEEALQPAPRRWVEFDEALKILKKIRTEIPEPSERVEQEGWLSGVRVLDLCNVIAGPHSASYLARFGAEVIKLEPANPMYDSWNTVIYGMSQMRGKRSILADITSRHGRQVFEDLVKSVDVIVWNAPDSQIKKMGLDAANLRKINPDALFCKLDCFSGVRRGTRTDYIGYDDLVQATTGIMLRFGGAMDRPEEHAHVGTIDVMCGFGGALAVAAALYQKRRFGRVGRGRTSLSSNSGLLQVPFAFDYKGRGLFDEPSGPEASGYDALTRFYSTASRYLLLSAYETDLPLFRNVEGLEEFPDLPEEDRAAFLAVAFQTQPAAEWVERLQGADIGAVICENLDSLRARNLRDADGTPGTTNGSYSFSNYPDHPSGHEVIQLDPYAVRSTRGKITAVTPAEKFGTSTRAIVRELGYAETAIDAMIKSGGLSESWSDEYLPS</sequence>
<gene>
    <name evidence="1" type="primary">frc_4</name>
    <name evidence="1" type="ORF">PEV8663_03173</name>
</gene>
<dbReference type="SUPFAM" id="SSF89796">
    <property type="entry name" value="CoA-transferase family III (CaiB/BaiF)"/>
    <property type="match status" value="2"/>
</dbReference>
<keyword evidence="2" id="KW-1185">Reference proteome</keyword>
<evidence type="ECO:0000313" key="2">
    <source>
        <dbReference type="Proteomes" id="UP000220836"/>
    </source>
</evidence>
<dbReference type="PANTHER" id="PTHR48228">
    <property type="entry name" value="SUCCINYL-COA--D-CITRAMALATE COA-TRANSFERASE"/>
    <property type="match status" value="1"/>
</dbReference>
<proteinExistence type="predicted"/>
<dbReference type="InterPro" id="IPR003673">
    <property type="entry name" value="CoA-Trfase_fam_III"/>
</dbReference>
<reference evidence="1 2" key="1">
    <citation type="submission" date="2017-05" db="EMBL/GenBank/DDBJ databases">
        <authorList>
            <person name="Song R."/>
            <person name="Chenine A.L."/>
            <person name="Ruprecht R.M."/>
        </authorList>
    </citation>
    <scope>NUCLEOTIDE SEQUENCE [LARGE SCALE GENOMIC DNA]</scope>
    <source>
        <strain evidence="1 2">CECT 8663</strain>
    </source>
</reference>
<dbReference type="GO" id="GO:0033608">
    <property type="term" value="F:formyl-CoA transferase activity"/>
    <property type="evidence" value="ECO:0007669"/>
    <property type="project" value="UniProtKB-EC"/>
</dbReference>
<dbReference type="PANTHER" id="PTHR48228:SF5">
    <property type="entry name" value="ALPHA-METHYLACYL-COA RACEMASE"/>
    <property type="match status" value="1"/>
</dbReference>
<keyword evidence="1" id="KW-0808">Transferase</keyword>
<dbReference type="EMBL" id="FXYH01000012">
    <property type="protein sequence ID" value="SMX46025.1"/>
    <property type="molecule type" value="Genomic_DNA"/>
</dbReference>
<organism evidence="1 2">
    <name type="scientific">Pelagimonas varians</name>
    <dbReference type="NCBI Taxonomy" id="696760"/>
    <lineage>
        <taxon>Bacteria</taxon>
        <taxon>Pseudomonadati</taxon>
        <taxon>Pseudomonadota</taxon>
        <taxon>Alphaproteobacteria</taxon>
        <taxon>Rhodobacterales</taxon>
        <taxon>Roseobacteraceae</taxon>
        <taxon>Pelagimonas</taxon>
    </lineage>
</organism>
<dbReference type="Gene3D" id="3.30.1540.10">
    <property type="entry name" value="formyl-coa transferase, domain 3"/>
    <property type="match status" value="2"/>
</dbReference>
<evidence type="ECO:0000313" key="1">
    <source>
        <dbReference type="EMBL" id="SMX46025.1"/>
    </source>
</evidence>
<dbReference type="RefSeq" id="WP_097805653.1">
    <property type="nucleotide sequence ID" value="NZ_FXYH01000012.1"/>
</dbReference>
<dbReference type="Gene3D" id="3.40.50.10540">
    <property type="entry name" value="Crotonobetainyl-coa:carnitine coa-transferase, domain 1"/>
    <property type="match status" value="3"/>
</dbReference>